<evidence type="ECO:0008006" key="2">
    <source>
        <dbReference type="Google" id="ProtNLM"/>
    </source>
</evidence>
<dbReference type="AlphaFoldDB" id="A0A6C0LS32"/>
<dbReference type="EMBL" id="MN740556">
    <property type="protein sequence ID" value="QHU33190.1"/>
    <property type="molecule type" value="Genomic_DNA"/>
</dbReference>
<organism evidence="1">
    <name type="scientific">viral metagenome</name>
    <dbReference type="NCBI Taxonomy" id="1070528"/>
    <lineage>
        <taxon>unclassified sequences</taxon>
        <taxon>metagenomes</taxon>
        <taxon>organismal metagenomes</taxon>
    </lineage>
</organism>
<dbReference type="Gene3D" id="3.40.30.10">
    <property type="entry name" value="Glutaredoxin"/>
    <property type="match status" value="1"/>
</dbReference>
<reference evidence="1" key="1">
    <citation type="journal article" date="2020" name="Nature">
        <title>Giant virus diversity and host interactions through global metagenomics.</title>
        <authorList>
            <person name="Schulz F."/>
            <person name="Roux S."/>
            <person name="Paez-Espino D."/>
            <person name="Jungbluth S."/>
            <person name="Walsh D.A."/>
            <person name="Denef V.J."/>
            <person name="McMahon K.D."/>
            <person name="Konstantinidis K.T."/>
            <person name="Eloe-Fadrosh E.A."/>
            <person name="Kyrpides N.C."/>
            <person name="Woyke T."/>
        </authorList>
    </citation>
    <scope>NUCLEOTIDE SEQUENCE</scope>
    <source>
        <strain evidence="1">GVMAG-S-1014582-52</strain>
    </source>
</reference>
<proteinExistence type="predicted"/>
<accession>A0A6C0LS32</accession>
<sequence>MNNLIIFKDADNLNKIFEQMRDKLIIIMLFSKSNPQCRTARNSFEKSAINHITSIFCIVDMDHFEGESKLVSNSFNLPHFSIYYMGNQLGSFNEVEPREIEMKIKSGEQYVITQNNLKNISLNQPQMNQPQMNPIVNMMQPINPQQVRQDIINNFMTTNPMMGQQFMNNPTMLNQIVQNRVLQLQQQQLLQQQMLQQQMQNNIMMNQGMTTQPIQSQISPTQLQTPTITNNSLPSSEQVQQLFKIFQMMQQMGLMQQSNTISENQNQSDDKIITLSNGDKLVPLSDGKYGLIKKK</sequence>
<name>A0A6C0LS32_9ZZZZ</name>
<evidence type="ECO:0000313" key="1">
    <source>
        <dbReference type="EMBL" id="QHU33190.1"/>
    </source>
</evidence>
<protein>
    <recommendedName>
        <fullName evidence="2">Thioredoxin domain-containing protein</fullName>
    </recommendedName>
</protein>